<dbReference type="SMART" id="SM00249">
    <property type="entry name" value="PHD"/>
    <property type="match status" value="2"/>
</dbReference>
<dbReference type="CDD" id="cd15534">
    <property type="entry name" value="PHD2_PHF12_Rco1"/>
    <property type="match status" value="1"/>
</dbReference>
<dbReference type="InterPro" id="IPR011011">
    <property type="entry name" value="Znf_FYVE_PHD"/>
</dbReference>
<feature type="region of interest" description="Disordered" evidence="4">
    <location>
        <begin position="287"/>
        <end position="314"/>
    </location>
</feature>
<keyword evidence="7" id="KW-1185">Reference proteome</keyword>
<dbReference type="SUPFAM" id="SSF57903">
    <property type="entry name" value="FYVE/PHD zinc finger"/>
    <property type="match status" value="2"/>
</dbReference>
<dbReference type="InterPro" id="IPR052819">
    <property type="entry name" value="Chromatin_regulatory_protein"/>
</dbReference>
<keyword evidence="2" id="KW-0863">Zinc-finger</keyword>
<dbReference type="PANTHER" id="PTHR47636:SF1">
    <property type="entry name" value="TRANSCRIPTIONAL REGULATORY PROTEIN RCO1"/>
    <property type="match status" value="1"/>
</dbReference>
<keyword evidence="3" id="KW-0862">Zinc</keyword>
<dbReference type="GO" id="GO:0008270">
    <property type="term" value="F:zinc ion binding"/>
    <property type="evidence" value="ECO:0007669"/>
    <property type="project" value="UniProtKB-KW"/>
</dbReference>
<dbReference type="InterPro" id="IPR001965">
    <property type="entry name" value="Znf_PHD"/>
</dbReference>
<dbReference type="STRING" id="988480.A0A075APB2"/>
<dbReference type="PANTHER" id="PTHR47636">
    <property type="entry name" value="TRANSCRIPTIONAL REGULATORY PROTEIN RCO1"/>
    <property type="match status" value="1"/>
</dbReference>
<dbReference type="GO" id="GO:0032221">
    <property type="term" value="C:Rpd3S complex"/>
    <property type="evidence" value="ECO:0007669"/>
    <property type="project" value="TreeGrafter"/>
</dbReference>
<keyword evidence="1" id="KW-0479">Metal-binding</keyword>
<dbReference type="HOGENOM" id="CLU_414554_0_0_1"/>
<evidence type="ECO:0000259" key="5">
    <source>
        <dbReference type="SMART" id="SM00249"/>
    </source>
</evidence>
<dbReference type="Gene3D" id="2.30.30.1150">
    <property type="match status" value="1"/>
</dbReference>
<name>A0A075APB2_ROZAC</name>
<accession>A0A075APB2</accession>
<evidence type="ECO:0000313" key="7">
    <source>
        <dbReference type="Proteomes" id="UP000030755"/>
    </source>
</evidence>
<sequence>MTKAQMYPTEPASDQNSNNMDFSPPQLSSTDVWSTLVEFSNSKQTMEGPMVLNNEYSSLNSKNEFFELNSTTLQRKDWETYSGNSSFEQMQELVRAVDISLSQSSASHDCLLNNVKTYSMMKESDIRPEKFYSKHIPDGNVSESSSHGDSMVLRKKNVSFKAMFGDVKSNFEYQDDNISRVSLKSERSDAPNDKKKRKMVTLKLRHQKEKSLIVSLSKPKIIASVSYGTDVESIELESEQLDDSLSQTRKGEYSELLNTIRNFEPDKDVLQAASDILDISVVSEPIANQESSSQPMPDKEETKTKSIVSPKESSFSSRVLRKRRSSVQLDRARKEDEELPAFKIEEYQKLFNFDKETIQKQHAKIYNSKKGESAGEKILNRDVCNTCKDPGTFICCEACPRSFHFECTDPPLEFRKNTPRVREGLFQSLMKKILRTNPEDYILPIDIREYFENVSMDASSGQYIDTREAKPSKTRILHNEYDYKKLLIAENGKILLCHCCDKSSLWGAMVPCDFCPLAFHLDCLNPPLIALPASNRKWMCPNHIDNYIKPTRKPKISLKNVKPVQKDSNATSDFEIDTEKVSNKRYKLSESYLTTNFVRKVHEKTTSDDICLVKVPESVSTSFTPDPTSLPKEDIVTWLSAVIDFQKQAEEYLQNLQQNDSQ</sequence>
<dbReference type="EMBL" id="KE561203">
    <property type="protein sequence ID" value="EPZ31904.1"/>
    <property type="molecule type" value="Genomic_DNA"/>
</dbReference>
<feature type="region of interest" description="Disordered" evidence="4">
    <location>
        <begin position="1"/>
        <end position="27"/>
    </location>
</feature>
<dbReference type="InterPro" id="IPR019787">
    <property type="entry name" value="Znf_PHD-finger"/>
</dbReference>
<dbReference type="Gene3D" id="3.30.40.10">
    <property type="entry name" value="Zinc/RING finger domain, C3HC4 (zinc finger)"/>
    <property type="match status" value="1"/>
</dbReference>
<feature type="domain" description="Zinc finger PHD-type" evidence="5">
    <location>
        <begin position="496"/>
        <end position="544"/>
    </location>
</feature>
<feature type="domain" description="Zinc finger PHD-type" evidence="5">
    <location>
        <begin position="383"/>
        <end position="431"/>
    </location>
</feature>
<dbReference type="Pfam" id="PF00628">
    <property type="entry name" value="PHD"/>
    <property type="match status" value="2"/>
</dbReference>
<evidence type="ECO:0000256" key="1">
    <source>
        <dbReference type="ARBA" id="ARBA00022723"/>
    </source>
</evidence>
<organism evidence="6 7">
    <name type="scientific">Rozella allomycis (strain CSF55)</name>
    <dbReference type="NCBI Taxonomy" id="988480"/>
    <lineage>
        <taxon>Eukaryota</taxon>
        <taxon>Fungi</taxon>
        <taxon>Fungi incertae sedis</taxon>
        <taxon>Cryptomycota</taxon>
        <taxon>Cryptomycota incertae sedis</taxon>
        <taxon>Rozella</taxon>
    </lineage>
</organism>
<evidence type="ECO:0000256" key="2">
    <source>
        <dbReference type="ARBA" id="ARBA00022771"/>
    </source>
</evidence>
<dbReference type="Proteomes" id="UP000030755">
    <property type="component" value="Unassembled WGS sequence"/>
</dbReference>
<gene>
    <name evidence="6" type="ORF">O9G_004727</name>
</gene>
<evidence type="ECO:0000313" key="6">
    <source>
        <dbReference type="EMBL" id="EPZ31904.1"/>
    </source>
</evidence>
<dbReference type="OrthoDB" id="5876363at2759"/>
<protein>
    <recommendedName>
        <fullName evidence="5">Zinc finger PHD-type domain-containing protein</fullName>
    </recommendedName>
</protein>
<dbReference type="GO" id="GO:0006357">
    <property type="term" value="P:regulation of transcription by RNA polymerase II"/>
    <property type="evidence" value="ECO:0007669"/>
    <property type="project" value="TreeGrafter"/>
</dbReference>
<proteinExistence type="predicted"/>
<reference evidence="6 7" key="1">
    <citation type="journal article" date="2013" name="Curr. Biol.">
        <title>Shared signatures of parasitism and phylogenomics unite Cryptomycota and microsporidia.</title>
        <authorList>
            <person name="James T.Y."/>
            <person name="Pelin A."/>
            <person name="Bonen L."/>
            <person name="Ahrendt S."/>
            <person name="Sain D."/>
            <person name="Corradi N."/>
            <person name="Stajich J.E."/>
        </authorList>
    </citation>
    <scope>NUCLEOTIDE SEQUENCE [LARGE SCALE GENOMIC DNA]</scope>
    <source>
        <strain evidence="6 7">CSF55</strain>
    </source>
</reference>
<dbReference type="InterPro" id="IPR013083">
    <property type="entry name" value="Znf_RING/FYVE/PHD"/>
</dbReference>
<feature type="compositionally biased region" description="Polar residues" evidence="4">
    <location>
        <begin position="12"/>
        <end position="27"/>
    </location>
</feature>
<dbReference type="AlphaFoldDB" id="A0A075APB2"/>
<evidence type="ECO:0000256" key="3">
    <source>
        <dbReference type="ARBA" id="ARBA00022833"/>
    </source>
</evidence>
<evidence type="ECO:0000256" key="4">
    <source>
        <dbReference type="SAM" id="MobiDB-lite"/>
    </source>
</evidence>